<dbReference type="Proteomes" id="UP000516862">
    <property type="component" value="Chromosome"/>
</dbReference>
<organism evidence="1 2">
    <name type="scientific">Acinetobacter seifertii</name>
    <dbReference type="NCBI Taxonomy" id="1530123"/>
    <lineage>
        <taxon>Bacteria</taxon>
        <taxon>Pseudomonadati</taxon>
        <taxon>Pseudomonadota</taxon>
        <taxon>Gammaproteobacteria</taxon>
        <taxon>Moraxellales</taxon>
        <taxon>Moraxellaceae</taxon>
        <taxon>Acinetobacter</taxon>
        <taxon>Acinetobacter calcoaceticus/baumannii complex</taxon>
    </lineage>
</organism>
<proteinExistence type="predicted"/>
<dbReference type="EMBL" id="CP061561">
    <property type="protein sequence ID" value="QNX05322.1"/>
    <property type="molecule type" value="Genomic_DNA"/>
</dbReference>
<evidence type="ECO:0000313" key="1">
    <source>
        <dbReference type="EMBL" id="QNX05322.1"/>
    </source>
</evidence>
<dbReference type="AlphaFoldDB" id="A0A7H2PR39"/>
<dbReference type="RefSeq" id="WP_171493304.1">
    <property type="nucleotide sequence ID" value="NZ_BKEE01000018.1"/>
</dbReference>
<accession>A0A7H2PR39</accession>
<evidence type="ECO:0000313" key="2">
    <source>
        <dbReference type="Proteomes" id="UP000516862"/>
    </source>
</evidence>
<protein>
    <submittedName>
        <fullName evidence="1">Uncharacterized protein</fullName>
    </submittedName>
</protein>
<sequence>MKNDSIRLVPKTSQYSDIKKAQHPVGLFRIWVLDMTPVVSHDPDA</sequence>
<reference evidence="2" key="1">
    <citation type="submission" date="2020-09" db="EMBL/GenBank/DDBJ databases">
        <title>Clinical and molecular characterization of Acinetobacter seifertii in Taiwan.</title>
        <authorList>
            <person name="Li L.-H."/>
            <person name="Yang Y.-S."/>
            <person name="Sun J.-R."/>
            <person name="Huang T.-W."/>
            <person name="Huang W.-C."/>
            <person name="Wang Y.-C."/>
            <person name="Kuo T.-H."/>
            <person name="Kuo S.-C."/>
            <person name="Chen T.-L."/>
        </authorList>
    </citation>
    <scope>NUCLEOTIDE SEQUENCE [LARGE SCALE GENOMIC DNA]</scope>
    <source>
        <strain evidence="2">AS73</strain>
    </source>
</reference>
<name>A0A7H2PR39_9GAMM</name>
<reference evidence="1 2" key="2">
    <citation type="submission" date="2020-09" db="EMBL/GenBank/DDBJ databases">
        <authorList>
            <person name="Chen F.-J."/>
            <person name="Lee Y.-T."/>
        </authorList>
    </citation>
    <scope>NUCLEOTIDE SEQUENCE [LARGE SCALE GENOMIC DNA]</scope>
    <source>
        <strain evidence="1 2">AS73</strain>
    </source>
</reference>
<gene>
    <name evidence="1" type="ORF">IC796_19020</name>
</gene>